<evidence type="ECO:0000313" key="1">
    <source>
        <dbReference type="EMBL" id="BES96801.1"/>
    </source>
</evidence>
<protein>
    <submittedName>
        <fullName evidence="1">Uncharacterized protein</fullName>
    </submittedName>
</protein>
<gene>
    <name evidence="1" type="ORF">NTJ_09616</name>
</gene>
<sequence>MQRFCSLVRWSIGRIQKGRRFFLSDSMPQMSESVSDLGRPKLRVIDSDMLRMSARFVSSPGVTSLRLL</sequence>
<accession>A0ABN7AX92</accession>
<name>A0ABN7AX92_9HEMI</name>
<proteinExistence type="predicted"/>
<keyword evidence="2" id="KW-1185">Reference proteome</keyword>
<dbReference type="EMBL" id="AP028915">
    <property type="protein sequence ID" value="BES96801.1"/>
    <property type="molecule type" value="Genomic_DNA"/>
</dbReference>
<evidence type="ECO:0000313" key="2">
    <source>
        <dbReference type="Proteomes" id="UP001307889"/>
    </source>
</evidence>
<reference evidence="1 2" key="1">
    <citation type="submission" date="2023-09" db="EMBL/GenBank/DDBJ databases">
        <title>Nesidiocoris tenuis whole genome shotgun sequence.</title>
        <authorList>
            <person name="Shibata T."/>
            <person name="Shimoda M."/>
            <person name="Kobayashi T."/>
            <person name="Uehara T."/>
        </authorList>
    </citation>
    <scope>NUCLEOTIDE SEQUENCE [LARGE SCALE GENOMIC DNA]</scope>
    <source>
        <strain evidence="1 2">Japan</strain>
    </source>
</reference>
<organism evidence="1 2">
    <name type="scientific">Nesidiocoris tenuis</name>
    <dbReference type="NCBI Taxonomy" id="355587"/>
    <lineage>
        <taxon>Eukaryota</taxon>
        <taxon>Metazoa</taxon>
        <taxon>Ecdysozoa</taxon>
        <taxon>Arthropoda</taxon>
        <taxon>Hexapoda</taxon>
        <taxon>Insecta</taxon>
        <taxon>Pterygota</taxon>
        <taxon>Neoptera</taxon>
        <taxon>Paraneoptera</taxon>
        <taxon>Hemiptera</taxon>
        <taxon>Heteroptera</taxon>
        <taxon>Panheteroptera</taxon>
        <taxon>Cimicomorpha</taxon>
        <taxon>Miridae</taxon>
        <taxon>Dicyphina</taxon>
        <taxon>Nesidiocoris</taxon>
    </lineage>
</organism>
<dbReference type="Proteomes" id="UP001307889">
    <property type="component" value="Chromosome 7"/>
</dbReference>